<evidence type="ECO:0000313" key="6">
    <source>
        <dbReference type="EMBL" id="RDX44154.1"/>
    </source>
</evidence>
<gene>
    <name evidence="6" type="ORF">OH76DRAFT_1409403</name>
</gene>
<dbReference type="PANTHER" id="PTHR11360">
    <property type="entry name" value="MONOCARBOXYLATE TRANSPORTER"/>
    <property type="match status" value="1"/>
</dbReference>
<dbReference type="CDD" id="cd17352">
    <property type="entry name" value="MFS_MCT_SLC16"/>
    <property type="match status" value="1"/>
</dbReference>
<protein>
    <submittedName>
        <fullName evidence="6">MFS general substrate transporter</fullName>
    </submittedName>
</protein>
<dbReference type="GO" id="GO:0016020">
    <property type="term" value="C:membrane"/>
    <property type="evidence" value="ECO:0007669"/>
    <property type="project" value="UniProtKB-SubCell"/>
</dbReference>
<dbReference type="Proteomes" id="UP000256964">
    <property type="component" value="Unassembled WGS sequence"/>
</dbReference>
<comment type="subcellular location">
    <subcellularLocation>
        <location evidence="1">Membrane</location>
        <topology evidence="1">Multi-pass membrane protein</topology>
    </subcellularLocation>
</comment>
<feature type="transmembrane region" description="Helical" evidence="4">
    <location>
        <begin position="351"/>
        <end position="372"/>
    </location>
</feature>
<evidence type="ECO:0000256" key="3">
    <source>
        <dbReference type="SAM" id="MobiDB-lite"/>
    </source>
</evidence>
<dbReference type="PROSITE" id="PS50850">
    <property type="entry name" value="MFS"/>
    <property type="match status" value="1"/>
</dbReference>
<dbReference type="InterPro" id="IPR011701">
    <property type="entry name" value="MFS"/>
</dbReference>
<feature type="compositionally biased region" description="Polar residues" evidence="3">
    <location>
        <begin position="1"/>
        <end position="27"/>
    </location>
</feature>
<reference evidence="6 7" key="1">
    <citation type="journal article" date="2018" name="Biotechnol. Biofuels">
        <title>Integrative visual omics of the white-rot fungus Polyporus brumalis exposes the biotechnological potential of its oxidative enzymes for delignifying raw plant biomass.</title>
        <authorList>
            <person name="Miyauchi S."/>
            <person name="Rancon A."/>
            <person name="Drula E."/>
            <person name="Hage H."/>
            <person name="Chaduli D."/>
            <person name="Favel A."/>
            <person name="Grisel S."/>
            <person name="Henrissat B."/>
            <person name="Herpoel-Gimbert I."/>
            <person name="Ruiz-Duenas F.J."/>
            <person name="Chevret D."/>
            <person name="Hainaut M."/>
            <person name="Lin J."/>
            <person name="Wang M."/>
            <person name="Pangilinan J."/>
            <person name="Lipzen A."/>
            <person name="Lesage-Meessen L."/>
            <person name="Navarro D."/>
            <person name="Riley R."/>
            <person name="Grigoriev I.V."/>
            <person name="Zhou S."/>
            <person name="Raouche S."/>
            <person name="Rosso M.N."/>
        </authorList>
    </citation>
    <scope>NUCLEOTIDE SEQUENCE [LARGE SCALE GENOMIC DNA]</scope>
    <source>
        <strain evidence="6 7">BRFM 1820</strain>
    </source>
</reference>
<organism evidence="6 7">
    <name type="scientific">Lentinus brumalis</name>
    <dbReference type="NCBI Taxonomy" id="2498619"/>
    <lineage>
        <taxon>Eukaryota</taxon>
        <taxon>Fungi</taxon>
        <taxon>Dikarya</taxon>
        <taxon>Basidiomycota</taxon>
        <taxon>Agaricomycotina</taxon>
        <taxon>Agaricomycetes</taxon>
        <taxon>Polyporales</taxon>
        <taxon>Polyporaceae</taxon>
        <taxon>Lentinus</taxon>
    </lineage>
</organism>
<dbReference type="SUPFAM" id="SSF103473">
    <property type="entry name" value="MFS general substrate transporter"/>
    <property type="match status" value="1"/>
</dbReference>
<accession>A0A371CV47</accession>
<evidence type="ECO:0000313" key="7">
    <source>
        <dbReference type="Proteomes" id="UP000256964"/>
    </source>
</evidence>
<dbReference type="InterPro" id="IPR050327">
    <property type="entry name" value="Proton-linked_MCT"/>
</dbReference>
<keyword evidence="4" id="KW-0812">Transmembrane</keyword>
<evidence type="ECO:0000256" key="4">
    <source>
        <dbReference type="SAM" id="Phobius"/>
    </source>
</evidence>
<evidence type="ECO:0000256" key="1">
    <source>
        <dbReference type="ARBA" id="ARBA00004141"/>
    </source>
</evidence>
<dbReference type="PANTHER" id="PTHR11360:SF177">
    <property type="entry name" value="RIBOFLAVIN TRANSPORTER MCH5"/>
    <property type="match status" value="1"/>
</dbReference>
<proteinExistence type="inferred from homology"/>
<evidence type="ECO:0000256" key="2">
    <source>
        <dbReference type="ARBA" id="ARBA00006727"/>
    </source>
</evidence>
<dbReference type="GO" id="GO:0022857">
    <property type="term" value="F:transmembrane transporter activity"/>
    <property type="evidence" value="ECO:0007669"/>
    <property type="project" value="InterPro"/>
</dbReference>
<feature type="transmembrane region" description="Helical" evidence="4">
    <location>
        <begin position="85"/>
        <end position="105"/>
    </location>
</feature>
<feature type="transmembrane region" description="Helical" evidence="4">
    <location>
        <begin position="413"/>
        <end position="432"/>
    </location>
</feature>
<keyword evidence="4" id="KW-0472">Membrane</keyword>
<name>A0A371CV47_9APHY</name>
<feature type="transmembrane region" description="Helical" evidence="4">
    <location>
        <begin position="125"/>
        <end position="147"/>
    </location>
</feature>
<dbReference type="Pfam" id="PF07690">
    <property type="entry name" value="MFS_1"/>
    <property type="match status" value="1"/>
</dbReference>
<feature type="transmembrane region" description="Helical" evidence="4">
    <location>
        <begin position="444"/>
        <end position="462"/>
    </location>
</feature>
<sequence>MGRQNAFQSANLDPQMTSCTNRSTPTGTMGDPEKAQSSIATSAVGDCLTLTLSPPSSSSPASVSSIGTCQDVTFEHTYPDGGLRAWLTVFGSAAFLFCCGQLTAFGVFETWYSEHQLQSVSPSTISWIGSIQLWVLYFSGAFLGRIFDAYGPRVILIPGSVLLVLGTMLTSICTRFFHFLIVQGLLTGLAYGMLFYPSFASISTHFKKYRATAMGIAIAGSGLGGVVLPIIYRQLFVRIGFGWSVRLSGFLLLALCILGNATVTSRLPSGSKQRKLIPKMETLRDTPFVLFTAGSFLALFALFIPFTYIVNYSLSKGVSSSTSYYIVSAMNVGSIFGRILPALLADAVGRFNISAPSAFFAGLLCLALWTFAESLPVILVFAALYGCFAGTFLAMQIPCVTQISDIEEVGTRIGVVYSVASFAVLAGGPAAGAVLDLNHGRYEGMILLCGIMHILGSTLIFWSKLRVKRGILARV</sequence>
<feature type="transmembrane region" description="Helical" evidence="4">
    <location>
        <begin position="378"/>
        <end position="401"/>
    </location>
</feature>
<keyword evidence="4" id="KW-1133">Transmembrane helix</keyword>
<dbReference type="EMBL" id="KZ857454">
    <property type="protein sequence ID" value="RDX44154.1"/>
    <property type="molecule type" value="Genomic_DNA"/>
</dbReference>
<feature type="transmembrane region" description="Helical" evidence="4">
    <location>
        <begin position="322"/>
        <end position="344"/>
    </location>
</feature>
<feature type="region of interest" description="Disordered" evidence="3">
    <location>
        <begin position="1"/>
        <end position="35"/>
    </location>
</feature>
<feature type="transmembrane region" description="Helical" evidence="4">
    <location>
        <begin position="244"/>
        <end position="267"/>
    </location>
</feature>
<dbReference type="Gene3D" id="1.20.1250.20">
    <property type="entry name" value="MFS general substrate transporter like domains"/>
    <property type="match status" value="2"/>
</dbReference>
<evidence type="ECO:0000259" key="5">
    <source>
        <dbReference type="PROSITE" id="PS50850"/>
    </source>
</evidence>
<feature type="domain" description="Major facilitator superfamily (MFS) profile" evidence="5">
    <location>
        <begin position="86"/>
        <end position="468"/>
    </location>
</feature>
<feature type="transmembrane region" description="Helical" evidence="4">
    <location>
        <begin position="178"/>
        <end position="199"/>
    </location>
</feature>
<feature type="transmembrane region" description="Helical" evidence="4">
    <location>
        <begin position="288"/>
        <end position="310"/>
    </location>
</feature>
<keyword evidence="7" id="KW-1185">Reference proteome</keyword>
<dbReference type="AlphaFoldDB" id="A0A371CV47"/>
<comment type="similarity">
    <text evidence="2">Belongs to the major facilitator superfamily. Monocarboxylate porter (TC 2.A.1.13) family.</text>
</comment>
<dbReference type="InterPro" id="IPR036259">
    <property type="entry name" value="MFS_trans_sf"/>
</dbReference>
<feature type="transmembrane region" description="Helical" evidence="4">
    <location>
        <begin position="211"/>
        <end position="232"/>
    </location>
</feature>
<dbReference type="InterPro" id="IPR020846">
    <property type="entry name" value="MFS_dom"/>
</dbReference>
<feature type="transmembrane region" description="Helical" evidence="4">
    <location>
        <begin position="154"/>
        <end position="172"/>
    </location>
</feature>
<dbReference type="OrthoDB" id="6509908at2759"/>